<evidence type="ECO:0000313" key="5">
    <source>
        <dbReference type="EMBL" id="MBK8525179.1"/>
    </source>
</evidence>
<keyword evidence="3" id="KW-0732">Signal</keyword>
<dbReference type="AlphaFoldDB" id="A0A9D7PTW9"/>
<evidence type="ECO:0000256" key="2">
    <source>
        <dbReference type="ARBA" id="ARBA00022448"/>
    </source>
</evidence>
<dbReference type="PANTHER" id="PTHR30085">
    <property type="entry name" value="AMINO ACID ABC TRANSPORTER PERMEASE"/>
    <property type="match status" value="1"/>
</dbReference>
<dbReference type="InterPro" id="IPR001638">
    <property type="entry name" value="Solute-binding_3/MltF_N"/>
</dbReference>
<comment type="similarity">
    <text evidence="1">Belongs to the bacterial solute-binding protein 3 family.</text>
</comment>
<dbReference type="Proteomes" id="UP000886689">
    <property type="component" value="Unassembled WGS sequence"/>
</dbReference>
<dbReference type="Pfam" id="PF00497">
    <property type="entry name" value="SBP_bac_3"/>
    <property type="match status" value="1"/>
</dbReference>
<dbReference type="EMBL" id="JADJUC010000027">
    <property type="protein sequence ID" value="MBK8525179.1"/>
    <property type="molecule type" value="Genomic_DNA"/>
</dbReference>
<gene>
    <name evidence="5" type="ORF">IPL58_14775</name>
</gene>
<evidence type="ECO:0000313" key="6">
    <source>
        <dbReference type="Proteomes" id="UP000886689"/>
    </source>
</evidence>
<protein>
    <submittedName>
        <fullName evidence="5">Transporter substrate-binding domain-containing protein</fullName>
    </submittedName>
</protein>
<feature type="domain" description="Solute-binding protein family 3/N-terminal" evidence="4">
    <location>
        <begin position="1"/>
        <end position="182"/>
    </location>
</feature>
<comment type="caution">
    <text evidence="5">The sequence shown here is derived from an EMBL/GenBank/DDBJ whole genome shotgun (WGS) entry which is preliminary data.</text>
</comment>
<dbReference type="PANTHER" id="PTHR30085:SF2">
    <property type="entry name" value="GLUTAMATE_ASPARTATE IMPORT SOLUTE-BINDING PROTEIN"/>
    <property type="match status" value="1"/>
</dbReference>
<dbReference type="InterPro" id="IPR051455">
    <property type="entry name" value="Bact_solute-bind_prot3"/>
</dbReference>
<dbReference type="GO" id="GO:0030288">
    <property type="term" value="C:outer membrane-bounded periplasmic space"/>
    <property type="evidence" value="ECO:0007669"/>
    <property type="project" value="TreeGrafter"/>
</dbReference>
<name>A0A9D7PTW9_9PROT</name>
<keyword evidence="2" id="KW-0813">Transport</keyword>
<dbReference type="SUPFAM" id="SSF53850">
    <property type="entry name" value="Periplasmic binding protein-like II"/>
    <property type="match status" value="1"/>
</dbReference>
<sequence length="182" mass="20247">MDDDGKVHGYSWELCLRIADAVKARLNLPELPVVPVPASSSTRIMMVETATIDLYCGSSTNTDQRARYVSFSNTYFVAGIKGLVRKNSGIKSIADLQGKTIITTAGTTSDTYVKAAATRRNVFVNYRSARSHRDAFNDVLNGKADVFVLMTSCSMACWRKRRRQRPTGWYWSTKASVMNLMG</sequence>
<proteinExistence type="inferred from homology"/>
<accession>A0A9D7PTW9</accession>
<reference evidence="5" key="1">
    <citation type="submission" date="2020-10" db="EMBL/GenBank/DDBJ databases">
        <title>Connecting structure to function with the recovery of over 1000 high-quality activated sludge metagenome-assembled genomes encoding full-length rRNA genes using long-read sequencing.</title>
        <authorList>
            <person name="Singleton C.M."/>
            <person name="Petriglieri F."/>
            <person name="Kristensen J.M."/>
            <person name="Kirkegaard R.H."/>
            <person name="Michaelsen T.Y."/>
            <person name="Andersen M.H."/>
            <person name="Karst S.M."/>
            <person name="Dueholm M.S."/>
            <person name="Nielsen P.H."/>
            <person name="Albertsen M."/>
        </authorList>
    </citation>
    <scope>NUCLEOTIDE SEQUENCE</scope>
    <source>
        <strain evidence="5">Hirt_18-Q3-R61-65_BATAC.395</strain>
    </source>
</reference>
<evidence type="ECO:0000256" key="1">
    <source>
        <dbReference type="ARBA" id="ARBA00010333"/>
    </source>
</evidence>
<organism evidence="5 6">
    <name type="scientific">Candidatus Proximibacter danicus</name>
    <dbReference type="NCBI Taxonomy" id="2954365"/>
    <lineage>
        <taxon>Bacteria</taxon>
        <taxon>Pseudomonadati</taxon>
        <taxon>Pseudomonadota</taxon>
        <taxon>Betaproteobacteria</taxon>
        <taxon>Candidatus Proximibacter</taxon>
    </lineage>
</organism>
<dbReference type="GO" id="GO:0006865">
    <property type="term" value="P:amino acid transport"/>
    <property type="evidence" value="ECO:0007669"/>
    <property type="project" value="TreeGrafter"/>
</dbReference>
<dbReference type="GO" id="GO:0005576">
    <property type="term" value="C:extracellular region"/>
    <property type="evidence" value="ECO:0007669"/>
    <property type="project" value="TreeGrafter"/>
</dbReference>
<evidence type="ECO:0000259" key="4">
    <source>
        <dbReference type="SMART" id="SM00062"/>
    </source>
</evidence>
<dbReference type="SMART" id="SM00062">
    <property type="entry name" value="PBPb"/>
    <property type="match status" value="1"/>
</dbReference>
<dbReference type="Gene3D" id="3.40.190.10">
    <property type="entry name" value="Periplasmic binding protein-like II"/>
    <property type="match status" value="2"/>
</dbReference>
<evidence type="ECO:0000256" key="3">
    <source>
        <dbReference type="ARBA" id="ARBA00022729"/>
    </source>
</evidence>